<feature type="region of interest" description="Disordered" evidence="1">
    <location>
        <begin position="221"/>
        <end position="275"/>
    </location>
</feature>
<feature type="compositionally biased region" description="Basic and acidic residues" evidence="1">
    <location>
        <begin position="112"/>
        <end position="128"/>
    </location>
</feature>
<dbReference type="AlphaFoldDB" id="A0A316Z1A8"/>
<dbReference type="RefSeq" id="XP_025595017.1">
    <property type="nucleotide sequence ID" value="XM_025744484.1"/>
</dbReference>
<feature type="region of interest" description="Disordered" evidence="1">
    <location>
        <begin position="1"/>
        <end position="154"/>
    </location>
</feature>
<dbReference type="Proteomes" id="UP000245946">
    <property type="component" value="Unassembled WGS sequence"/>
</dbReference>
<feature type="compositionally biased region" description="Low complexity" evidence="1">
    <location>
        <begin position="235"/>
        <end position="245"/>
    </location>
</feature>
<evidence type="ECO:0000256" key="1">
    <source>
        <dbReference type="SAM" id="MobiDB-lite"/>
    </source>
</evidence>
<name>A0A316Z1A8_9BASI</name>
<proteinExistence type="predicted"/>
<reference evidence="2 3" key="1">
    <citation type="journal article" date="2018" name="Mol. Biol. Evol.">
        <title>Broad Genomic Sampling Reveals a Smut Pathogenic Ancestry of the Fungal Clade Ustilaginomycotina.</title>
        <authorList>
            <person name="Kijpornyongpan T."/>
            <person name="Mondo S.J."/>
            <person name="Barry K."/>
            <person name="Sandor L."/>
            <person name="Lee J."/>
            <person name="Lipzen A."/>
            <person name="Pangilinan J."/>
            <person name="LaButti K."/>
            <person name="Hainaut M."/>
            <person name="Henrissat B."/>
            <person name="Grigoriev I.V."/>
            <person name="Spatafora J.W."/>
            <person name="Aime M.C."/>
        </authorList>
    </citation>
    <scope>NUCLEOTIDE SEQUENCE [LARGE SCALE GENOMIC DNA]</scope>
    <source>
        <strain evidence="2 3">MCA 4186</strain>
    </source>
</reference>
<organism evidence="2 3">
    <name type="scientific">Tilletiopsis washingtonensis</name>
    <dbReference type="NCBI Taxonomy" id="58919"/>
    <lineage>
        <taxon>Eukaryota</taxon>
        <taxon>Fungi</taxon>
        <taxon>Dikarya</taxon>
        <taxon>Basidiomycota</taxon>
        <taxon>Ustilaginomycotina</taxon>
        <taxon>Exobasidiomycetes</taxon>
        <taxon>Entylomatales</taxon>
        <taxon>Entylomatales incertae sedis</taxon>
        <taxon>Tilletiopsis</taxon>
    </lineage>
</organism>
<feature type="compositionally biased region" description="Low complexity" evidence="1">
    <location>
        <begin position="102"/>
        <end position="111"/>
    </location>
</feature>
<gene>
    <name evidence="2" type="ORF">FA09DRAFT_341717</name>
</gene>
<protein>
    <submittedName>
        <fullName evidence="2">Uncharacterized protein</fullName>
    </submittedName>
</protein>
<evidence type="ECO:0000313" key="3">
    <source>
        <dbReference type="Proteomes" id="UP000245946"/>
    </source>
</evidence>
<feature type="compositionally biased region" description="Basic and acidic residues" evidence="1">
    <location>
        <begin position="266"/>
        <end position="275"/>
    </location>
</feature>
<accession>A0A316Z1A8</accession>
<evidence type="ECO:0000313" key="2">
    <source>
        <dbReference type="EMBL" id="PWN94738.1"/>
    </source>
</evidence>
<dbReference type="EMBL" id="KZ819309">
    <property type="protein sequence ID" value="PWN94738.1"/>
    <property type="molecule type" value="Genomic_DNA"/>
</dbReference>
<feature type="compositionally biased region" description="Pro residues" evidence="1">
    <location>
        <begin position="12"/>
        <end position="21"/>
    </location>
</feature>
<keyword evidence="3" id="KW-1185">Reference proteome</keyword>
<sequence length="275" mass="30351">MTFPPKHLQWPSAPPLPPQRPGMPSRMLHSFASSASSLSERIRPKPPPVPPKLRISAPMPLGSGSKHNATARGEERDGLPPLLQGFALGEQQQKRMRRRSSDSLARQQQQSRAERARFVRWHSADKVRAATPTRPPMPVRSASMGASYYSTSGRRRRLRSSAAIRAAALAATAPRPRPGVRSPTWEAATSKPLIDLSGSGWYCADPDHDVHAVRVREAAEKAREAREARREARRIASLAAAAPAPELHEDDRLHILARGPQSAADARTREDWWAD</sequence>
<feature type="compositionally biased region" description="Basic and acidic residues" evidence="1">
    <location>
        <begin position="221"/>
        <end position="234"/>
    </location>
</feature>
<feature type="compositionally biased region" description="Low complexity" evidence="1">
    <location>
        <begin position="30"/>
        <end position="39"/>
    </location>
</feature>
<dbReference type="GeneID" id="37272028"/>